<dbReference type="EMBL" id="MFMW01000007">
    <property type="protein sequence ID" value="OGG87563.1"/>
    <property type="molecule type" value="Genomic_DNA"/>
</dbReference>
<dbReference type="Proteomes" id="UP000179136">
    <property type="component" value="Unassembled WGS sequence"/>
</dbReference>
<dbReference type="InterPro" id="IPR050570">
    <property type="entry name" value="Cell_wall_metabolism_enzyme"/>
</dbReference>
<dbReference type="SUPFAM" id="SSF51261">
    <property type="entry name" value="Duplicated hybrid motif"/>
    <property type="match status" value="1"/>
</dbReference>
<evidence type="ECO:0000313" key="3">
    <source>
        <dbReference type="EMBL" id="OGG87563.1"/>
    </source>
</evidence>
<evidence type="ECO:0000256" key="1">
    <source>
        <dbReference type="SAM" id="Coils"/>
    </source>
</evidence>
<sequence>MNKNYKKIAGLLTLIILTSGFLMPQNLITAQEGGEKEIQELSNEIKSKQGDIEALLEKIAAYEKNLEAERSKASSLKSQIYILETQIQKKEAEITLNQEEIDQANLEIKKTEEELLVNTENIADRQTKVAAFLRELYRMDQKSDLEIIVMNNNISDFFGQLQAAEQIQSEVSDNLKALKEYKAALEENKLALEKKKKELETLQAELAGRKGSLEDQQNTKQLILSQTKNSEARYQQTVQELKLEQSRINAEIVSLERAIRQKLSGDKSKLSELGDVKFIWPVPGRTITAYFHDPDYPFRYIFEHPAVDIRAAQKTPLRAAASGYVAKVKDGGRYGYSYIMIIHNDGFATVYGHVNAIYVKTDQFVTQGEVIGASGGMPGTNGAGSLTTGPHLHFEVRKDGIPVNPLDYLP</sequence>
<organism evidence="3 4">
    <name type="scientific">Candidatus Kuenenbacteria bacterium RIFCSPHIGHO2_02_FULL_39_13</name>
    <dbReference type="NCBI Taxonomy" id="1798561"/>
    <lineage>
        <taxon>Bacteria</taxon>
        <taxon>Candidatus Kueneniibacteriota</taxon>
    </lineage>
</organism>
<gene>
    <name evidence="3" type="ORF">A3B87_02775</name>
</gene>
<protein>
    <recommendedName>
        <fullName evidence="2">M23ase beta-sheet core domain-containing protein</fullName>
    </recommendedName>
</protein>
<dbReference type="Gene3D" id="2.70.70.10">
    <property type="entry name" value="Glucose Permease (Domain IIA)"/>
    <property type="match status" value="1"/>
</dbReference>
<dbReference type="Gene3D" id="6.10.250.3150">
    <property type="match status" value="1"/>
</dbReference>
<accession>A0A1F6FNW6</accession>
<proteinExistence type="predicted"/>
<dbReference type="PANTHER" id="PTHR21666:SF270">
    <property type="entry name" value="MUREIN HYDROLASE ACTIVATOR ENVC"/>
    <property type="match status" value="1"/>
</dbReference>
<dbReference type="InterPro" id="IPR011055">
    <property type="entry name" value="Dup_hybrid_motif"/>
</dbReference>
<keyword evidence="1" id="KW-0175">Coiled coil</keyword>
<dbReference type="CDD" id="cd12797">
    <property type="entry name" value="M23_peptidase"/>
    <property type="match status" value="1"/>
</dbReference>
<feature type="coiled-coil region" evidence="1">
    <location>
        <begin position="168"/>
        <end position="258"/>
    </location>
</feature>
<dbReference type="AlphaFoldDB" id="A0A1F6FNW6"/>
<evidence type="ECO:0000259" key="2">
    <source>
        <dbReference type="Pfam" id="PF01551"/>
    </source>
</evidence>
<dbReference type="InterPro" id="IPR016047">
    <property type="entry name" value="M23ase_b-sheet_dom"/>
</dbReference>
<reference evidence="3 4" key="1">
    <citation type="journal article" date="2016" name="Nat. Commun.">
        <title>Thousands of microbial genomes shed light on interconnected biogeochemical processes in an aquifer system.</title>
        <authorList>
            <person name="Anantharaman K."/>
            <person name="Brown C.T."/>
            <person name="Hug L.A."/>
            <person name="Sharon I."/>
            <person name="Castelle C.J."/>
            <person name="Probst A.J."/>
            <person name="Thomas B.C."/>
            <person name="Singh A."/>
            <person name="Wilkins M.J."/>
            <person name="Karaoz U."/>
            <person name="Brodie E.L."/>
            <person name="Williams K.H."/>
            <person name="Hubbard S.S."/>
            <person name="Banfield J.F."/>
        </authorList>
    </citation>
    <scope>NUCLEOTIDE SEQUENCE [LARGE SCALE GENOMIC DNA]</scope>
</reference>
<feature type="coiled-coil region" evidence="1">
    <location>
        <begin position="38"/>
        <end position="121"/>
    </location>
</feature>
<name>A0A1F6FNW6_9BACT</name>
<feature type="domain" description="M23ase beta-sheet core" evidence="2">
    <location>
        <begin position="304"/>
        <end position="405"/>
    </location>
</feature>
<dbReference type="GO" id="GO:0004222">
    <property type="term" value="F:metalloendopeptidase activity"/>
    <property type="evidence" value="ECO:0007669"/>
    <property type="project" value="TreeGrafter"/>
</dbReference>
<dbReference type="STRING" id="1798561.A3B87_02775"/>
<dbReference type="PANTHER" id="PTHR21666">
    <property type="entry name" value="PEPTIDASE-RELATED"/>
    <property type="match status" value="1"/>
</dbReference>
<dbReference type="Pfam" id="PF01551">
    <property type="entry name" value="Peptidase_M23"/>
    <property type="match status" value="1"/>
</dbReference>
<evidence type="ECO:0000313" key="4">
    <source>
        <dbReference type="Proteomes" id="UP000179136"/>
    </source>
</evidence>
<comment type="caution">
    <text evidence="3">The sequence shown here is derived from an EMBL/GenBank/DDBJ whole genome shotgun (WGS) entry which is preliminary data.</text>
</comment>